<evidence type="ECO:0000256" key="6">
    <source>
        <dbReference type="ARBA" id="ARBA00022771"/>
    </source>
</evidence>
<dbReference type="GO" id="GO:0004386">
    <property type="term" value="F:helicase activity"/>
    <property type="evidence" value="ECO:0007669"/>
    <property type="project" value="UniProtKB-KW"/>
</dbReference>
<dbReference type="OrthoDB" id="448448at2759"/>
<dbReference type="Pfam" id="PF00176">
    <property type="entry name" value="SNF2-rel_dom"/>
    <property type="match status" value="1"/>
</dbReference>
<dbReference type="InterPro" id="IPR001650">
    <property type="entry name" value="Helicase_C-like"/>
</dbReference>
<dbReference type="InterPro" id="IPR014905">
    <property type="entry name" value="HIRAN"/>
</dbReference>
<dbReference type="GO" id="GO:0008270">
    <property type="term" value="F:zinc ion binding"/>
    <property type="evidence" value="ECO:0007669"/>
    <property type="project" value="UniProtKB-KW"/>
</dbReference>
<feature type="region of interest" description="Disordered" evidence="14">
    <location>
        <begin position="451"/>
        <end position="486"/>
    </location>
</feature>
<feature type="domain" description="Helicase C-terminal" evidence="17">
    <location>
        <begin position="1258"/>
        <end position="1433"/>
    </location>
</feature>
<accession>A0A317XH81</accession>
<dbReference type="PROSITE" id="PS50089">
    <property type="entry name" value="ZF_RING_2"/>
    <property type="match status" value="1"/>
</dbReference>
<dbReference type="SUPFAM" id="SSF57850">
    <property type="entry name" value="RING/U-box"/>
    <property type="match status" value="1"/>
</dbReference>
<dbReference type="SUPFAM" id="SSF52540">
    <property type="entry name" value="P-loop containing nucleoside triphosphate hydrolases"/>
    <property type="match status" value="2"/>
</dbReference>
<evidence type="ECO:0000256" key="14">
    <source>
        <dbReference type="SAM" id="MobiDB-lite"/>
    </source>
</evidence>
<feature type="compositionally biased region" description="Low complexity" evidence="14">
    <location>
        <begin position="18"/>
        <end position="29"/>
    </location>
</feature>
<dbReference type="Pfam" id="PF00271">
    <property type="entry name" value="Helicase_C"/>
    <property type="match status" value="1"/>
</dbReference>
<evidence type="ECO:0000256" key="11">
    <source>
        <dbReference type="ARBA" id="ARBA00023204"/>
    </source>
</evidence>
<dbReference type="GO" id="GO:0008094">
    <property type="term" value="F:ATP-dependent activity, acting on DNA"/>
    <property type="evidence" value="ECO:0007669"/>
    <property type="project" value="TreeGrafter"/>
</dbReference>
<evidence type="ECO:0000256" key="13">
    <source>
        <dbReference type="PROSITE-ProRule" id="PRU00175"/>
    </source>
</evidence>
<dbReference type="SMART" id="SM00910">
    <property type="entry name" value="HIRAN"/>
    <property type="match status" value="1"/>
</dbReference>
<dbReference type="GO" id="GO:0003676">
    <property type="term" value="F:nucleic acid binding"/>
    <property type="evidence" value="ECO:0007669"/>
    <property type="project" value="InterPro"/>
</dbReference>
<comment type="subcellular location">
    <subcellularLocation>
        <location evidence="1">Nucleus</location>
    </subcellularLocation>
</comment>
<feature type="region of interest" description="Disordered" evidence="14">
    <location>
        <begin position="581"/>
        <end position="613"/>
    </location>
</feature>
<name>A0A317XH81_9BASI</name>
<feature type="domain" description="RING-type" evidence="15">
    <location>
        <begin position="1137"/>
        <end position="1205"/>
    </location>
</feature>
<keyword evidence="11" id="KW-0234">DNA repair</keyword>
<dbReference type="GO" id="GO:0005524">
    <property type="term" value="F:ATP binding"/>
    <property type="evidence" value="ECO:0007669"/>
    <property type="project" value="UniProtKB-KW"/>
</dbReference>
<evidence type="ECO:0000256" key="1">
    <source>
        <dbReference type="ARBA" id="ARBA00004123"/>
    </source>
</evidence>
<feature type="compositionally biased region" description="Basic and acidic residues" evidence="14">
    <location>
        <begin position="468"/>
        <end position="478"/>
    </location>
</feature>
<dbReference type="InterPro" id="IPR014001">
    <property type="entry name" value="Helicase_ATP-bd"/>
</dbReference>
<dbReference type="InterPro" id="IPR027417">
    <property type="entry name" value="P-loop_NTPase"/>
</dbReference>
<feature type="region of interest" description="Disordered" evidence="14">
    <location>
        <begin position="510"/>
        <end position="534"/>
    </location>
</feature>
<dbReference type="InterPro" id="IPR049730">
    <property type="entry name" value="SNF2/RAD54-like_C"/>
</dbReference>
<keyword evidence="8" id="KW-0347">Helicase</keyword>
<comment type="similarity">
    <text evidence="2">Belongs to the SNF2/RAD54 helicase family.</text>
</comment>
<keyword evidence="19" id="KW-1185">Reference proteome</keyword>
<dbReference type="GO" id="GO:0006281">
    <property type="term" value="P:DNA repair"/>
    <property type="evidence" value="ECO:0007669"/>
    <property type="project" value="UniProtKB-KW"/>
</dbReference>
<dbReference type="GO" id="GO:0005634">
    <property type="term" value="C:nucleus"/>
    <property type="evidence" value="ECO:0007669"/>
    <property type="project" value="UniProtKB-SubCell"/>
</dbReference>
<dbReference type="FunCoup" id="A0A317XH81">
    <property type="interactions" value="195"/>
</dbReference>
<keyword evidence="10" id="KW-0067">ATP-binding</keyword>
<feature type="region of interest" description="Disordered" evidence="14">
    <location>
        <begin position="1"/>
        <end position="220"/>
    </location>
</feature>
<keyword evidence="6 13" id="KW-0863">Zinc-finger</keyword>
<dbReference type="EMBL" id="KZ819208">
    <property type="protein sequence ID" value="PWY97431.1"/>
    <property type="molecule type" value="Genomic_DNA"/>
</dbReference>
<dbReference type="Proteomes" id="UP000246740">
    <property type="component" value="Unassembled WGS sequence"/>
</dbReference>
<evidence type="ECO:0000313" key="18">
    <source>
        <dbReference type="EMBL" id="PWY97431.1"/>
    </source>
</evidence>
<keyword evidence="5" id="KW-0227">DNA damage</keyword>
<evidence type="ECO:0000256" key="5">
    <source>
        <dbReference type="ARBA" id="ARBA00022763"/>
    </source>
</evidence>
<evidence type="ECO:0000256" key="10">
    <source>
        <dbReference type="ARBA" id="ARBA00022840"/>
    </source>
</evidence>
<feature type="compositionally biased region" description="Acidic residues" evidence="14">
    <location>
        <begin position="93"/>
        <end position="109"/>
    </location>
</feature>
<dbReference type="Gene3D" id="3.40.50.300">
    <property type="entry name" value="P-loop containing nucleotide triphosphate hydrolases"/>
    <property type="match status" value="2"/>
</dbReference>
<dbReference type="PROSITE" id="PS51192">
    <property type="entry name" value="HELICASE_ATP_BIND_1"/>
    <property type="match status" value="1"/>
</dbReference>
<feature type="compositionally biased region" description="Acidic residues" evidence="14">
    <location>
        <begin position="1121"/>
        <end position="1135"/>
    </location>
</feature>
<feature type="compositionally biased region" description="Pro residues" evidence="14">
    <location>
        <begin position="203"/>
        <end position="214"/>
    </location>
</feature>
<dbReference type="InterPro" id="IPR038718">
    <property type="entry name" value="SNF2-like_sf"/>
</dbReference>
<dbReference type="SMART" id="SM00184">
    <property type="entry name" value="RING"/>
    <property type="match status" value="1"/>
</dbReference>
<evidence type="ECO:0000259" key="15">
    <source>
        <dbReference type="PROSITE" id="PS50089"/>
    </source>
</evidence>
<feature type="compositionally biased region" description="Polar residues" evidence="14">
    <location>
        <begin position="59"/>
        <end position="73"/>
    </location>
</feature>
<dbReference type="SMART" id="SM00487">
    <property type="entry name" value="DEXDc"/>
    <property type="match status" value="1"/>
</dbReference>
<evidence type="ECO:0000256" key="9">
    <source>
        <dbReference type="ARBA" id="ARBA00022833"/>
    </source>
</evidence>
<feature type="region of interest" description="Disordered" evidence="14">
    <location>
        <begin position="1104"/>
        <end position="1135"/>
    </location>
</feature>
<dbReference type="Pfam" id="PF08797">
    <property type="entry name" value="HIRAN"/>
    <property type="match status" value="1"/>
</dbReference>
<evidence type="ECO:0000259" key="17">
    <source>
        <dbReference type="PROSITE" id="PS51194"/>
    </source>
</evidence>
<evidence type="ECO:0000259" key="16">
    <source>
        <dbReference type="PROSITE" id="PS51192"/>
    </source>
</evidence>
<organism evidence="18 19">
    <name type="scientific">Testicularia cyperi</name>
    <dbReference type="NCBI Taxonomy" id="1882483"/>
    <lineage>
        <taxon>Eukaryota</taxon>
        <taxon>Fungi</taxon>
        <taxon>Dikarya</taxon>
        <taxon>Basidiomycota</taxon>
        <taxon>Ustilaginomycotina</taxon>
        <taxon>Ustilaginomycetes</taxon>
        <taxon>Ustilaginales</taxon>
        <taxon>Anthracoideaceae</taxon>
        <taxon>Testicularia</taxon>
    </lineage>
</organism>
<dbReference type="GO" id="GO:0016818">
    <property type="term" value="F:hydrolase activity, acting on acid anhydrides, in phosphorus-containing anhydrides"/>
    <property type="evidence" value="ECO:0007669"/>
    <property type="project" value="InterPro"/>
</dbReference>
<keyword evidence="7" id="KW-0378">Hydrolase</keyword>
<dbReference type="PANTHER" id="PTHR45626">
    <property type="entry name" value="TRANSCRIPTION TERMINATION FACTOR 2-RELATED"/>
    <property type="match status" value="1"/>
</dbReference>
<dbReference type="InterPro" id="IPR050628">
    <property type="entry name" value="SNF2_RAD54_helicase_TF"/>
</dbReference>
<proteinExistence type="inferred from homology"/>
<sequence>MTSQSSIEPTSQPPTRDFFASSPSATPSSLKAIVAQISTQPPTLSPGKTGRDDDFEVVGSTSALPQDDSPTISRRQQPRRAAAEQAKPLFLTNDDEDEDDLLGMDDEQEGLAAGSGKYNDDVDFFGTAPQPDVAASKPKRISEDDEDFVPPIQSTSQILRSSSPDSISSKRKVYPTSAVTNGSHATKKPKMTTRSSPPIDVDAPPPQKRSPPPDPRLRHDPFDRRYLGTFVLSAWSLSKGSSYVKPGDAVRIFRPRKKALPPASTSKLGAGVPKKTKQSTLNFGGSAGGASSSSFFGSKAKSKEKEDFIVRFSNMRGFEVGRLPLEVATWMSKLIDNDIAEFHGTVVDCPASLTVGCDIILQVKAYIKFDAFFLTFASLKADIENQDLKPETAESDFEKTLRERKNSLLRMFRVCDLKPSLSNSILKSHKAADDFSSDAMLDQFGGDVEAAVTAQRPSSPPATATRTVVDDKPDQTRAEEEDPEFPSSIEALKAELGAAAETAIELDENGKVKTAPDVDGDGSAVEQENDGTELNLNQLDEVYRKAQAHDAQLPEVEPPASFALQLRPYQKQALGWMKNMERAPGSAPSTSGQGGNSDQLGTQPESGTQGSRQLSLHPLWEEYEFPLDYENPSASEALVLSRTRMFYFNPYTGDLSLDFQRASKGSRGGILADEMGLGKTIMVASLLHANRAPEEGEESEAEAADDPGYVGGDDAGSALLRRKGGAKQTSLASAFAASSSTVDQRRALLRASVAKGKASLVVAPMSLIGQWRDELIRASNTGSLTPVLYYGDSKGDLLSQLESGQVDVVITSYGTLVTEYRRYLDAGGASARHLSSVAPLYCIDWLRVILDEAHNIKNRCTMNARACCDLVSRRRWALTGTPIINRLTDLFSLLKFLRVEPWGDFSFFNSFVCKPFQARSTKALDVVQVILESVLLRREKRMKDKDGRPIVELPPKTVEVKNLEFSPLERRIYDNVYRKAYLQYATMKANGTVTRNFSVIFSVLMRLRQAVCHPALVLATKKGSKASGTNTDDAFANDVDVDVDVDEMAVQQDLEETGSGTPTTEDLCDLVAQFQASADGDGGGGGSTDATDGRYSKQVLDQLVRRSKQEQRQERGQDGCAADDGDIAGPLDEDSECPICFEDPPVERCYMPRCMHSACKACLFDYLAKTRGQAETGDVAAASGSNSGGGGDGGGGDGGLCPTCRRGPVSETDLIEAVPLGRVAAPAVGGEDGTASPCPRPRMMYVKTSVRTSAKVSALISHLNQLRAAEGAFKGVIFSQFTSFLDLIEPVLARYSFPFLRLDGSTPQKVREKLLVQFQQQTRPGDGEQQQQPLLFLISLKAGGVGLNLTAASKIWLLDYWWNSSIENQAIDRIHRLGQTKPVTVYRYLVKNSIEDRILLIQRRKELLIQHALQQDSHDKHGKPKSETLENLDLLFGD</sequence>
<evidence type="ECO:0000256" key="3">
    <source>
        <dbReference type="ARBA" id="ARBA00022723"/>
    </source>
</evidence>
<dbReference type="CDD" id="cd18793">
    <property type="entry name" value="SF2_C_SNF"/>
    <property type="match status" value="1"/>
</dbReference>
<evidence type="ECO:0000256" key="2">
    <source>
        <dbReference type="ARBA" id="ARBA00007025"/>
    </source>
</evidence>
<dbReference type="InterPro" id="IPR013083">
    <property type="entry name" value="Znf_RING/FYVE/PHD"/>
</dbReference>
<evidence type="ECO:0000256" key="8">
    <source>
        <dbReference type="ARBA" id="ARBA00022806"/>
    </source>
</evidence>
<feature type="compositionally biased region" description="Low complexity" evidence="14">
    <location>
        <begin position="156"/>
        <end position="167"/>
    </location>
</feature>
<gene>
    <name evidence="18" type="ORF">BCV70DRAFT_195468</name>
</gene>
<feature type="compositionally biased region" description="Polar residues" evidence="14">
    <location>
        <begin position="455"/>
        <end position="466"/>
    </location>
</feature>
<feature type="compositionally biased region" description="Polar residues" evidence="14">
    <location>
        <begin position="587"/>
        <end position="613"/>
    </location>
</feature>
<keyword evidence="9" id="KW-0862">Zinc</keyword>
<evidence type="ECO:0000256" key="12">
    <source>
        <dbReference type="ARBA" id="ARBA00023242"/>
    </source>
</evidence>
<dbReference type="SMART" id="SM00490">
    <property type="entry name" value="HELICc"/>
    <property type="match status" value="1"/>
</dbReference>
<dbReference type="PROSITE" id="PS51194">
    <property type="entry name" value="HELICASE_CTER"/>
    <property type="match status" value="1"/>
</dbReference>
<feature type="compositionally biased region" description="Basic and acidic residues" evidence="14">
    <location>
        <begin position="1104"/>
        <end position="1117"/>
    </location>
</feature>
<keyword evidence="3" id="KW-0479">Metal-binding</keyword>
<dbReference type="PANTHER" id="PTHR45626:SF22">
    <property type="entry name" value="DNA REPAIR PROTEIN RAD5"/>
    <property type="match status" value="1"/>
</dbReference>
<protein>
    <recommendedName>
        <fullName evidence="20">RAD5-DNA helicase</fullName>
    </recommendedName>
</protein>
<feature type="compositionally biased region" description="Polar residues" evidence="14">
    <location>
        <begin position="1"/>
        <end position="14"/>
    </location>
</feature>
<keyword evidence="4" id="KW-0547">Nucleotide-binding</keyword>
<keyword evidence="12" id="KW-0539">Nucleus</keyword>
<dbReference type="InterPro" id="IPR001841">
    <property type="entry name" value="Znf_RING"/>
</dbReference>
<evidence type="ECO:0000256" key="7">
    <source>
        <dbReference type="ARBA" id="ARBA00022801"/>
    </source>
</evidence>
<evidence type="ECO:0000256" key="4">
    <source>
        <dbReference type="ARBA" id="ARBA00022741"/>
    </source>
</evidence>
<dbReference type="Gene3D" id="3.40.50.10810">
    <property type="entry name" value="Tandem AAA-ATPase domain"/>
    <property type="match status" value="2"/>
</dbReference>
<dbReference type="InParanoid" id="A0A317XH81"/>
<feature type="domain" description="Helicase ATP-binding" evidence="16">
    <location>
        <begin position="660"/>
        <end position="900"/>
    </location>
</feature>
<dbReference type="STRING" id="1882483.A0A317XH81"/>
<evidence type="ECO:0000313" key="19">
    <source>
        <dbReference type="Proteomes" id="UP000246740"/>
    </source>
</evidence>
<dbReference type="InterPro" id="IPR000330">
    <property type="entry name" value="SNF2_N"/>
</dbReference>
<dbReference type="Gene3D" id="3.30.40.10">
    <property type="entry name" value="Zinc/RING finger domain, C3HC4 (zinc finger)"/>
    <property type="match status" value="1"/>
</dbReference>
<feature type="region of interest" description="Disordered" evidence="14">
    <location>
        <begin position="261"/>
        <end position="285"/>
    </location>
</feature>
<evidence type="ECO:0008006" key="20">
    <source>
        <dbReference type="Google" id="ProtNLM"/>
    </source>
</evidence>
<dbReference type="CDD" id="cd18008">
    <property type="entry name" value="DEXDc_SHPRH-like"/>
    <property type="match status" value="1"/>
</dbReference>
<reference evidence="18 19" key="1">
    <citation type="journal article" date="2018" name="Mol. Biol. Evol.">
        <title>Broad Genomic Sampling Reveals a Smut Pathogenic Ancestry of the Fungal Clade Ustilaginomycotina.</title>
        <authorList>
            <person name="Kijpornyongpan T."/>
            <person name="Mondo S.J."/>
            <person name="Barry K."/>
            <person name="Sandor L."/>
            <person name="Lee J."/>
            <person name="Lipzen A."/>
            <person name="Pangilinan J."/>
            <person name="LaButti K."/>
            <person name="Hainaut M."/>
            <person name="Henrissat B."/>
            <person name="Grigoriev I.V."/>
            <person name="Spatafora J.W."/>
            <person name="Aime M.C."/>
        </authorList>
    </citation>
    <scope>NUCLEOTIDE SEQUENCE [LARGE SCALE GENOMIC DNA]</scope>
    <source>
        <strain evidence="18 19">MCA 3645</strain>
    </source>
</reference>